<sequence>MSIAGVVRKDLLDVRRSNLVRGVGLLYLAFTVLFFWGTGTTGATDMYMSLWMMIAIAILIIPLIALVAAYLSVAGERQSGNLKFLLSYPNNRRDVVIGKLVARSTVVAVAIAFAYAVGLAVAMYYYPEVFIGDFVAFVGLTLLYALVYVSIAVAISAATSTRSRAMGASIAVWFVLNVFWNFLPIQPRTVVSFVADKLGTTVSTNIKDLVWALSPTGAYMNSMQLVFPDSYIRQIGQRQWLDPNTPFYLDGWFMLVILAVWLVVPLLLGYWRFERADLG</sequence>
<dbReference type="AlphaFoldDB" id="A0ABD5YNE2"/>
<reference evidence="2 3" key="1">
    <citation type="journal article" date="2019" name="Int. J. Syst. Evol. Microbiol.">
        <title>The Global Catalogue of Microorganisms (GCM) 10K type strain sequencing project: providing services to taxonomists for standard genome sequencing and annotation.</title>
        <authorList>
            <consortium name="The Broad Institute Genomics Platform"/>
            <consortium name="The Broad Institute Genome Sequencing Center for Infectious Disease"/>
            <person name="Wu L."/>
            <person name="Ma J."/>
        </authorList>
    </citation>
    <scope>NUCLEOTIDE SEQUENCE [LARGE SCALE GENOMIC DNA]</scope>
    <source>
        <strain evidence="2 3">RDMS1</strain>
    </source>
</reference>
<organism evidence="2 3">
    <name type="scientific">Halocatena marina</name>
    <dbReference type="NCBI Taxonomy" id="2934937"/>
    <lineage>
        <taxon>Archaea</taxon>
        <taxon>Methanobacteriati</taxon>
        <taxon>Methanobacteriota</taxon>
        <taxon>Stenosarchaea group</taxon>
        <taxon>Halobacteria</taxon>
        <taxon>Halobacteriales</taxon>
        <taxon>Natronomonadaceae</taxon>
        <taxon>Halocatena</taxon>
    </lineage>
</organism>
<proteinExistence type="predicted"/>
<feature type="transmembrane region" description="Helical" evidence="1">
    <location>
        <begin position="100"/>
        <end position="122"/>
    </location>
</feature>
<feature type="transmembrane region" description="Helical" evidence="1">
    <location>
        <begin position="165"/>
        <end position="183"/>
    </location>
</feature>
<feature type="transmembrane region" description="Helical" evidence="1">
    <location>
        <begin position="18"/>
        <end position="38"/>
    </location>
</feature>
<dbReference type="Pfam" id="PF12679">
    <property type="entry name" value="ABC2_membrane_2"/>
    <property type="match status" value="1"/>
</dbReference>
<keyword evidence="1" id="KW-0472">Membrane</keyword>
<gene>
    <name evidence="2" type="ORF">ACFQL7_08785</name>
</gene>
<dbReference type="RefSeq" id="WP_248906305.1">
    <property type="nucleotide sequence ID" value="NZ_CP109979.1"/>
</dbReference>
<feature type="transmembrane region" description="Helical" evidence="1">
    <location>
        <begin position="50"/>
        <end position="73"/>
    </location>
</feature>
<protein>
    <submittedName>
        <fullName evidence="2">ABC transporter permease subunit</fullName>
    </submittedName>
</protein>
<accession>A0ABD5YNE2</accession>
<dbReference type="PANTHER" id="PTHR43471">
    <property type="entry name" value="ABC TRANSPORTER PERMEASE"/>
    <property type="match status" value="1"/>
</dbReference>
<feature type="transmembrane region" description="Helical" evidence="1">
    <location>
        <begin position="251"/>
        <end position="271"/>
    </location>
</feature>
<comment type="caution">
    <text evidence="2">The sequence shown here is derived from an EMBL/GenBank/DDBJ whole genome shotgun (WGS) entry which is preliminary data.</text>
</comment>
<keyword evidence="1" id="KW-0812">Transmembrane</keyword>
<evidence type="ECO:0000313" key="3">
    <source>
        <dbReference type="Proteomes" id="UP001596417"/>
    </source>
</evidence>
<dbReference type="EMBL" id="JBHTAX010000001">
    <property type="protein sequence ID" value="MFC7189942.1"/>
    <property type="molecule type" value="Genomic_DNA"/>
</dbReference>
<dbReference type="GeneID" id="76199508"/>
<evidence type="ECO:0000256" key="1">
    <source>
        <dbReference type="SAM" id="Phobius"/>
    </source>
</evidence>
<keyword evidence="3" id="KW-1185">Reference proteome</keyword>
<dbReference type="GO" id="GO:0005886">
    <property type="term" value="C:plasma membrane"/>
    <property type="evidence" value="ECO:0007669"/>
    <property type="project" value="UniProtKB-SubCell"/>
</dbReference>
<dbReference type="Proteomes" id="UP001596417">
    <property type="component" value="Unassembled WGS sequence"/>
</dbReference>
<evidence type="ECO:0000313" key="2">
    <source>
        <dbReference type="EMBL" id="MFC7189942.1"/>
    </source>
</evidence>
<dbReference type="PANTHER" id="PTHR43471:SF1">
    <property type="entry name" value="ABC TRANSPORTER PERMEASE PROTEIN NOSY-RELATED"/>
    <property type="match status" value="1"/>
</dbReference>
<name>A0ABD5YNE2_9EURY</name>
<feature type="transmembrane region" description="Helical" evidence="1">
    <location>
        <begin position="134"/>
        <end position="158"/>
    </location>
</feature>
<keyword evidence="1" id="KW-1133">Transmembrane helix</keyword>